<reference evidence="4" key="2">
    <citation type="submission" date="2012-02" db="EMBL/GenBank/DDBJ databases">
        <title>Complete genome sequence of Blastococcus saxobsidens strain DD2.</title>
        <authorList>
            <person name="Genoscope."/>
        </authorList>
    </citation>
    <scope>NUCLEOTIDE SEQUENCE [LARGE SCALE GENOMIC DNA]</scope>
    <source>
        <strain evidence="4">DD2</strain>
    </source>
</reference>
<feature type="domain" description="Glycosyltransferase 2-like" evidence="2">
    <location>
        <begin position="89"/>
        <end position="197"/>
    </location>
</feature>
<evidence type="ECO:0000256" key="1">
    <source>
        <dbReference type="SAM" id="MobiDB-lite"/>
    </source>
</evidence>
<dbReference type="EMBL" id="FO117623">
    <property type="protein sequence ID" value="CCG05593.1"/>
    <property type="molecule type" value="Genomic_DNA"/>
</dbReference>
<dbReference type="InterPro" id="IPR023981">
    <property type="entry name" value="MftF"/>
</dbReference>
<keyword evidence="3" id="KW-0808">Transferase</keyword>
<feature type="compositionally biased region" description="Basic residues" evidence="1">
    <location>
        <begin position="616"/>
        <end position="650"/>
    </location>
</feature>
<gene>
    <name evidence="3" type="ordered locus">BLASA_4805</name>
</gene>
<dbReference type="SUPFAM" id="SSF53448">
    <property type="entry name" value="Nucleotide-diphospho-sugar transferases"/>
    <property type="match status" value="1"/>
</dbReference>
<sequence length="860" mass="90511">MIPAAPADRLPDGFAVRLDPRVRRRDGGATLLGGSPLRLLRVAPRAAGLLAGDRLAVDDATSAALAGRLLDAGLAHPDLPPDPRTDGVTVVVPVKDRPAALARLLAALRADPGTAALPVVVVDDGSARPVAVPDGVRVLRHATARGPAAARNAGLAAAGTELVAFLDSDCVPLPGWLARLRPHLADPRLAAVGPRIVPLAGAARGWTSPYEDVAGALDMGTVPAAVRPLSALSYLPSAALLVRRPALGTGFDEGMPVAEDVDLVWRLAGAGWRVRYEPAAAVAHEHPARTAAWLRRRAFYGTGAALLAARHGAAVSPLVLAPETAAAWALLLAGGRRGGWAAFGVVAVTAGRLAHRLARPGERPPVGLAAVLAVRGMASAGRGLTRSGDAAPLAGGGRRGGGLAAGPAAAARRRRGRWATGLVAAPGSGRTGPFRPRPAAGRPGVRDRAVGRRTARPRRARAPAGPPSGLTRRRPECPGRLRACRLRTAVPIGSALPDRRGPAHDRRPGPRRRARGRSGPRRRAPRRRTDRADAGRVRRARPAHHRHVPAGAAPHRRRPAEHLGHGAAHADRHPDRPGARPAGDRPAVRRVRPPAAAAGRHRAARAGVPARAGRAEHRRPRLAARPAGRGRRRRFGDRPRGRARPVRRPVRGHDALPVVPRARRRAGARPHHRWGGPAVHRLARRLPAARRVRRGHAGRRVEDAAGDPPAGAAAEQRRTRHAAHLRQASARPHLRGAGSRGGADDGRPVQLRVGLLLRLPGAVRPRRAAVRAALRCRRVLADRGHPAQPAAAAPLVAPAAARRRHGARRAGRRRAGGTGGDGHRRSGRRHRRAVGGAVRLRPGAAQRPRAGALPARRRRR</sequence>
<dbReference type="Gene3D" id="3.90.550.10">
    <property type="entry name" value="Spore Coat Polysaccharide Biosynthesis Protein SpsA, Chain A"/>
    <property type="match status" value="1"/>
</dbReference>
<feature type="compositionally biased region" description="Low complexity" evidence="1">
    <location>
        <begin position="834"/>
        <end position="854"/>
    </location>
</feature>
<dbReference type="STRING" id="1146883.BLASA_4805"/>
<evidence type="ECO:0000313" key="4">
    <source>
        <dbReference type="Proteomes" id="UP000007517"/>
    </source>
</evidence>
<feature type="compositionally biased region" description="Basic residues" evidence="1">
    <location>
        <begin position="801"/>
        <end position="815"/>
    </location>
</feature>
<dbReference type="Proteomes" id="UP000007517">
    <property type="component" value="Chromosome"/>
</dbReference>
<dbReference type="PANTHER" id="PTHR43646">
    <property type="entry name" value="GLYCOSYLTRANSFERASE"/>
    <property type="match status" value="1"/>
</dbReference>
<organism evidence="3 4">
    <name type="scientific">Blastococcus saxobsidens (strain DD2)</name>
    <dbReference type="NCBI Taxonomy" id="1146883"/>
    <lineage>
        <taxon>Bacteria</taxon>
        <taxon>Bacillati</taxon>
        <taxon>Actinomycetota</taxon>
        <taxon>Actinomycetes</taxon>
        <taxon>Geodermatophilales</taxon>
        <taxon>Geodermatophilaceae</taxon>
        <taxon>Blastococcus</taxon>
    </lineage>
</organism>
<dbReference type="PANTHER" id="PTHR43646:SF6">
    <property type="entry name" value="PRE-MYCOFACTOCIN GLYCOSYLTRANSFERASE"/>
    <property type="match status" value="1"/>
</dbReference>
<dbReference type="eggNOG" id="COG1215">
    <property type="taxonomic scope" value="Bacteria"/>
</dbReference>
<feature type="compositionally biased region" description="Basic and acidic residues" evidence="1">
    <location>
        <begin position="560"/>
        <end position="587"/>
    </location>
</feature>
<dbReference type="InterPro" id="IPR001173">
    <property type="entry name" value="Glyco_trans_2-like"/>
</dbReference>
<dbReference type="NCBIfam" id="TIGR03965">
    <property type="entry name" value="mycofact_glyco"/>
    <property type="match status" value="1"/>
</dbReference>
<feature type="compositionally biased region" description="Low complexity" evidence="1">
    <location>
        <begin position="786"/>
        <end position="800"/>
    </location>
</feature>
<feature type="compositionally biased region" description="Basic and acidic residues" evidence="1">
    <location>
        <begin position="497"/>
        <end position="508"/>
    </location>
</feature>
<dbReference type="AlphaFoldDB" id="H6RT93"/>
<keyword evidence="4" id="KW-1185">Reference proteome</keyword>
<feature type="region of interest" description="Disordered" evidence="1">
    <location>
        <begin position="383"/>
        <end position="747"/>
    </location>
</feature>
<feature type="compositionally biased region" description="Gly residues" evidence="1">
    <location>
        <begin position="394"/>
        <end position="404"/>
    </location>
</feature>
<name>H6RT93_BLASD</name>
<feature type="compositionally biased region" description="Low complexity" evidence="1">
    <location>
        <begin position="431"/>
        <end position="443"/>
    </location>
</feature>
<feature type="compositionally biased region" description="Basic residues" evidence="1">
    <location>
        <begin position="451"/>
        <end position="461"/>
    </location>
</feature>
<reference evidence="3 4" key="1">
    <citation type="journal article" date="2012" name="J. Bacteriol.">
        <title>Genome Sequence of Blastococcus saxobsidens DD2, a Stone-Inhabiting Bacterium.</title>
        <authorList>
            <person name="Chouaia B."/>
            <person name="Crotti E."/>
            <person name="Brusetti L."/>
            <person name="Daffonchio D."/>
            <person name="Essoussi I."/>
            <person name="Nouioui I."/>
            <person name="Sbissi I."/>
            <person name="Ghodhbane-Gtari F."/>
            <person name="Gtari M."/>
            <person name="Vacherie B."/>
            <person name="Barbe V."/>
            <person name="Medigue C."/>
            <person name="Gury J."/>
            <person name="Pujic P."/>
            <person name="Normand P."/>
        </authorList>
    </citation>
    <scope>NUCLEOTIDE SEQUENCE [LARGE SCALE GENOMIC DNA]</scope>
    <source>
        <strain evidence="3 4">DD2</strain>
    </source>
</reference>
<dbReference type="HOGENOM" id="CLU_332535_0_0_11"/>
<proteinExistence type="predicted"/>
<feature type="region of interest" description="Disordered" evidence="1">
    <location>
        <begin position="784"/>
        <end position="860"/>
    </location>
</feature>
<feature type="compositionally biased region" description="Basic residues" evidence="1">
    <location>
        <begin position="681"/>
        <end position="698"/>
    </location>
</feature>
<evidence type="ECO:0000313" key="3">
    <source>
        <dbReference type="EMBL" id="CCG05593.1"/>
    </source>
</evidence>
<feature type="compositionally biased region" description="Basic residues" evidence="1">
    <location>
        <begin position="661"/>
        <end position="674"/>
    </location>
</feature>
<dbReference type="GO" id="GO:0016740">
    <property type="term" value="F:transferase activity"/>
    <property type="evidence" value="ECO:0007669"/>
    <property type="project" value="UniProtKB-KW"/>
</dbReference>
<evidence type="ECO:0000259" key="2">
    <source>
        <dbReference type="Pfam" id="PF00535"/>
    </source>
</evidence>
<feature type="compositionally biased region" description="Basic residues" evidence="1">
    <location>
        <begin position="537"/>
        <end position="559"/>
    </location>
</feature>
<protein>
    <submittedName>
        <fullName evidence="3">Glycosyl transferase family 2 (Modular protein)</fullName>
    </submittedName>
</protein>
<dbReference type="KEGG" id="bsd:BLASA_4805"/>
<feature type="compositionally biased region" description="Basic residues" evidence="1">
    <location>
        <begin position="509"/>
        <end position="529"/>
    </location>
</feature>
<dbReference type="InterPro" id="IPR029044">
    <property type="entry name" value="Nucleotide-diphossugar_trans"/>
</dbReference>
<accession>H6RT93</accession>
<dbReference type="Pfam" id="PF00535">
    <property type="entry name" value="Glycos_transf_2"/>
    <property type="match status" value="1"/>
</dbReference>